<proteinExistence type="predicted"/>
<dbReference type="AlphaFoldDB" id="W1IXN1"/>
<evidence type="ECO:0000313" key="2">
    <source>
        <dbReference type="Proteomes" id="UP000019202"/>
    </source>
</evidence>
<protein>
    <submittedName>
        <fullName evidence="1">Uncharacterized protein</fullName>
    </submittedName>
</protein>
<gene>
    <name evidence="1" type="ORF">XSR1_170069</name>
</gene>
<keyword evidence="2" id="KW-1185">Reference proteome</keyword>
<organism evidence="1 2">
    <name type="scientific">Xenorhabdus szentirmaii DSM 16338</name>
    <dbReference type="NCBI Taxonomy" id="1427518"/>
    <lineage>
        <taxon>Bacteria</taxon>
        <taxon>Pseudomonadati</taxon>
        <taxon>Pseudomonadota</taxon>
        <taxon>Gammaproteobacteria</taxon>
        <taxon>Enterobacterales</taxon>
        <taxon>Morganellaceae</taxon>
        <taxon>Xenorhabdus</taxon>
    </lineage>
</organism>
<dbReference type="STRING" id="1427518.XSR1_170069"/>
<reference evidence="1" key="1">
    <citation type="submission" date="2013-11" db="EMBL/GenBank/DDBJ databases">
        <title>Draft genome sequence and annotation of the entomopathogenic bacteria, Xenorhabdus cabanillasi strain JM26 and Xenorhabdus szentirmai strain DSM 16338.</title>
        <authorList>
            <person name="Gualtieri M."/>
            <person name="Ogier J.C."/>
            <person name="Pages S."/>
            <person name="Givaudan A."/>
            <person name="Gaudriault S."/>
        </authorList>
    </citation>
    <scope>NUCLEOTIDE SEQUENCE [LARGE SCALE GENOMIC DNA]</scope>
    <source>
        <strain evidence="1">DSM 16338</strain>
    </source>
</reference>
<accession>W1IXN1</accession>
<comment type="caution">
    <text evidence="1">The sequence shown here is derived from an EMBL/GenBank/DDBJ whole genome shotgun (WGS) entry which is preliminary data.</text>
</comment>
<sequence length="43" mass="4759">MIINKKYMGGGGCLIFFAAMDRIKLVMYIANLNIVTFQTGTLS</sequence>
<dbReference type="EMBL" id="CBXF010000074">
    <property type="protein sequence ID" value="CDL81950.1"/>
    <property type="molecule type" value="Genomic_DNA"/>
</dbReference>
<name>W1IXN1_9GAMM</name>
<dbReference type="Proteomes" id="UP000019202">
    <property type="component" value="Unassembled WGS sequence"/>
</dbReference>
<evidence type="ECO:0000313" key="1">
    <source>
        <dbReference type="EMBL" id="CDL81950.1"/>
    </source>
</evidence>